<feature type="transmembrane region" description="Helical" evidence="1">
    <location>
        <begin position="12"/>
        <end position="34"/>
    </location>
</feature>
<evidence type="ECO:0000313" key="2">
    <source>
        <dbReference type="EMBL" id="GIN62750.1"/>
    </source>
</evidence>
<dbReference type="RefSeq" id="WP_212933928.1">
    <property type="nucleotide sequence ID" value="NZ_BORC01000004.1"/>
</dbReference>
<comment type="caution">
    <text evidence="2">The sequence shown here is derived from an EMBL/GenBank/DDBJ whole genome shotgun (WGS) entry which is preliminary data.</text>
</comment>
<reference evidence="2" key="1">
    <citation type="submission" date="2021-03" db="EMBL/GenBank/DDBJ databases">
        <title>Antimicrobial resistance genes in bacteria isolated from Japanese honey, and their potential for conferring macrolide and lincosamide resistance in the American foulbrood pathogen Paenibacillus larvae.</title>
        <authorList>
            <person name="Okamoto M."/>
            <person name="Kumagai M."/>
            <person name="Kanamori H."/>
            <person name="Takamatsu D."/>
        </authorList>
    </citation>
    <scope>NUCLEOTIDE SEQUENCE</scope>
    <source>
        <strain evidence="2">J27TS8</strain>
    </source>
</reference>
<evidence type="ECO:0000313" key="3">
    <source>
        <dbReference type="Proteomes" id="UP000682111"/>
    </source>
</evidence>
<organism evidence="2 3">
    <name type="scientific">Robertmurraya siralis</name>
    <dbReference type="NCBI Taxonomy" id="77777"/>
    <lineage>
        <taxon>Bacteria</taxon>
        <taxon>Bacillati</taxon>
        <taxon>Bacillota</taxon>
        <taxon>Bacilli</taxon>
        <taxon>Bacillales</taxon>
        <taxon>Bacillaceae</taxon>
        <taxon>Robertmurraya</taxon>
    </lineage>
</organism>
<dbReference type="EMBL" id="BORC01000004">
    <property type="protein sequence ID" value="GIN62750.1"/>
    <property type="molecule type" value="Genomic_DNA"/>
</dbReference>
<gene>
    <name evidence="2" type="ORF">J27TS8_27430</name>
</gene>
<accession>A0A920BU12</accession>
<name>A0A920BU12_9BACI</name>
<protein>
    <submittedName>
        <fullName evidence="2">Uncharacterized protein</fullName>
    </submittedName>
</protein>
<keyword evidence="1" id="KW-0472">Membrane</keyword>
<dbReference type="AlphaFoldDB" id="A0A920BU12"/>
<dbReference type="Proteomes" id="UP000682111">
    <property type="component" value="Unassembled WGS sequence"/>
</dbReference>
<proteinExistence type="predicted"/>
<evidence type="ECO:0000256" key="1">
    <source>
        <dbReference type="SAM" id="Phobius"/>
    </source>
</evidence>
<keyword evidence="1" id="KW-0812">Transmembrane</keyword>
<keyword evidence="3" id="KW-1185">Reference proteome</keyword>
<keyword evidence="1" id="KW-1133">Transmembrane helix</keyword>
<sequence>MYEVLTHTPTEIAVTYIVVFASCALTYPITKVLFNAVGKGLSKWR</sequence>